<dbReference type="GO" id="GO:0003700">
    <property type="term" value="F:DNA-binding transcription factor activity"/>
    <property type="evidence" value="ECO:0007669"/>
    <property type="project" value="InterPro"/>
</dbReference>
<evidence type="ECO:0000256" key="3">
    <source>
        <dbReference type="ARBA" id="ARBA00023015"/>
    </source>
</evidence>
<keyword evidence="6" id="KW-0804">Transcription</keyword>
<dbReference type="EMBL" id="BDDD01000130">
    <property type="protein sequence ID" value="GAV59937.1"/>
    <property type="molecule type" value="Genomic_DNA"/>
</dbReference>
<feature type="domain" description="BZIP" evidence="9">
    <location>
        <begin position="97"/>
        <end position="139"/>
    </location>
</feature>
<dbReference type="InterPro" id="IPR004827">
    <property type="entry name" value="bZIP"/>
</dbReference>
<keyword evidence="3" id="KW-0805">Transcription regulation</keyword>
<dbReference type="Pfam" id="PF00170">
    <property type="entry name" value="bZIP_1"/>
    <property type="match status" value="1"/>
</dbReference>
<keyword evidence="5" id="KW-0010">Activator</keyword>
<proteinExistence type="inferred from homology"/>
<dbReference type="OrthoDB" id="2015618at2759"/>
<keyword evidence="4" id="KW-0238">DNA-binding</keyword>
<feature type="coiled-coil region" evidence="8">
    <location>
        <begin position="118"/>
        <end position="145"/>
    </location>
</feature>
<dbReference type="Gene3D" id="1.20.5.170">
    <property type="match status" value="1"/>
</dbReference>
<dbReference type="PROSITE" id="PS00036">
    <property type="entry name" value="BZIP_BASIC"/>
    <property type="match status" value="1"/>
</dbReference>
<accession>A0A1Q3AW32</accession>
<dbReference type="InterPro" id="IPR025422">
    <property type="entry name" value="TGA_domain"/>
</dbReference>
<dbReference type="GO" id="GO:0006351">
    <property type="term" value="P:DNA-templated transcription"/>
    <property type="evidence" value="ECO:0007669"/>
    <property type="project" value="InterPro"/>
</dbReference>
<dbReference type="Proteomes" id="UP000187406">
    <property type="component" value="Unassembled WGS sequence"/>
</dbReference>
<evidence type="ECO:0000256" key="7">
    <source>
        <dbReference type="ARBA" id="ARBA00023242"/>
    </source>
</evidence>
<dbReference type="STRING" id="3775.A0A1Q3AW32"/>
<comment type="similarity">
    <text evidence="2">Belongs to the bZIP family.</text>
</comment>
<evidence type="ECO:0000256" key="8">
    <source>
        <dbReference type="SAM" id="Coils"/>
    </source>
</evidence>
<dbReference type="GO" id="GO:0005634">
    <property type="term" value="C:nucleus"/>
    <property type="evidence" value="ECO:0007669"/>
    <property type="project" value="UniProtKB-SubCell"/>
</dbReference>
<name>A0A1Q3AW32_CEPFO</name>
<dbReference type="FunFam" id="1.20.5.170:FF:000019">
    <property type="entry name" value="BZIP family transcription factor"/>
    <property type="match status" value="1"/>
</dbReference>
<feature type="domain" description="DOG1" evidence="10">
    <location>
        <begin position="168"/>
        <end position="312"/>
    </location>
</feature>
<dbReference type="PROSITE" id="PS50217">
    <property type="entry name" value="BZIP"/>
    <property type="match status" value="1"/>
</dbReference>
<evidence type="ECO:0000256" key="4">
    <source>
        <dbReference type="ARBA" id="ARBA00023125"/>
    </source>
</evidence>
<reference evidence="12" key="1">
    <citation type="submission" date="2016-04" db="EMBL/GenBank/DDBJ databases">
        <title>Cephalotus genome sequencing.</title>
        <authorList>
            <person name="Fukushima K."/>
            <person name="Hasebe M."/>
            <person name="Fang X."/>
        </authorList>
    </citation>
    <scope>NUCLEOTIDE SEQUENCE [LARGE SCALE GENOMIC DNA]</scope>
    <source>
        <strain evidence="12">cv. St1</strain>
    </source>
</reference>
<keyword evidence="7" id="KW-0539">Nucleus</keyword>
<sequence>MMMGFGLTQPGFDCNLSSSSRSMNTFPTQFVTSRRMEIDDAMHQIGIWGENFKSNGIPNPSAPIIIEADTKLGSQSEDISHGFLTPSNKYEEEATKPDKIQKRLAQNREAARKSRMRKKAYVQQLETSRLKLIQLEQELVCARQQGLYVGGGVEANVPGFAGRLNSGIATFEMKYEKWLEVQNAQICELRTGLNAHVNDERLRILVESGKKHYNDLFLMKATAAKADVLYVMYGMWKTTAERFFLWMGGFRPSELLKVLVPQLDPLTDKQVSDVCHLRKACQQAEDALSQGMDRLQQILAESVAAGRLVEGS</sequence>
<comment type="subcellular location">
    <subcellularLocation>
        <location evidence="1">Nucleus</location>
    </subcellularLocation>
</comment>
<dbReference type="GO" id="GO:0000976">
    <property type="term" value="F:transcription cis-regulatory region binding"/>
    <property type="evidence" value="ECO:0007669"/>
    <property type="project" value="UniProtKB-ARBA"/>
</dbReference>
<evidence type="ECO:0000256" key="2">
    <source>
        <dbReference type="ARBA" id="ARBA00007163"/>
    </source>
</evidence>
<dbReference type="InterPro" id="IPR046347">
    <property type="entry name" value="bZIP_sf"/>
</dbReference>
<gene>
    <name evidence="11" type="ORF">CFOL_v3_03468</name>
</gene>
<evidence type="ECO:0000256" key="1">
    <source>
        <dbReference type="ARBA" id="ARBA00004123"/>
    </source>
</evidence>
<evidence type="ECO:0000259" key="10">
    <source>
        <dbReference type="PROSITE" id="PS51806"/>
    </source>
</evidence>
<evidence type="ECO:0000313" key="11">
    <source>
        <dbReference type="EMBL" id="GAV59937.1"/>
    </source>
</evidence>
<dbReference type="Pfam" id="PF14144">
    <property type="entry name" value="DOG1"/>
    <property type="match status" value="1"/>
</dbReference>
<keyword evidence="8" id="KW-0175">Coiled coil</keyword>
<protein>
    <submittedName>
        <fullName evidence="11">BZIP_1 domain-containing protein/DOG1 domain-containing protein</fullName>
    </submittedName>
</protein>
<dbReference type="AlphaFoldDB" id="A0A1Q3AW32"/>
<evidence type="ECO:0000313" key="12">
    <source>
        <dbReference type="Proteomes" id="UP000187406"/>
    </source>
</evidence>
<evidence type="ECO:0000256" key="5">
    <source>
        <dbReference type="ARBA" id="ARBA00023159"/>
    </source>
</evidence>
<evidence type="ECO:0000259" key="9">
    <source>
        <dbReference type="PROSITE" id="PS50217"/>
    </source>
</evidence>
<dbReference type="SMART" id="SM00338">
    <property type="entry name" value="BRLZ"/>
    <property type="match status" value="1"/>
</dbReference>
<organism evidence="11 12">
    <name type="scientific">Cephalotus follicularis</name>
    <name type="common">Albany pitcher plant</name>
    <dbReference type="NCBI Taxonomy" id="3775"/>
    <lineage>
        <taxon>Eukaryota</taxon>
        <taxon>Viridiplantae</taxon>
        <taxon>Streptophyta</taxon>
        <taxon>Embryophyta</taxon>
        <taxon>Tracheophyta</taxon>
        <taxon>Spermatophyta</taxon>
        <taxon>Magnoliopsida</taxon>
        <taxon>eudicotyledons</taxon>
        <taxon>Gunneridae</taxon>
        <taxon>Pentapetalae</taxon>
        <taxon>rosids</taxon>
        <taxon>fabids</taxon>
        <taxon>Oxalidales</taxon>
        <taxon>Cephalotaceae</taxon>
        <taxon>Cephalotus</taxon>
    </lineage>
</organism>
<dbReference type="PANTHER" id="PTHR45693:SF36">
    <property type="entry name" value="TRANSCRIPTION FACTOR TGA4"/>
    <property type="match status" value="1"/>
</dbReference>
<dbReference type="PANTHER" id="PTHR45693">
    <property type="entry name" value="TRANSCRIPTION FACTOR TGA9"/>
    <property type="match status" value="1"/>
</dbReference>
<dbReference type="PROSITE" id="PS51806">
    <property type="entry name" value="DOG1"/>
    <property type="match status" value="1"/>
</dbReference>
<evidence type="ECO:0000256" key="6">
    <source>
        <dbReference type="ARBA" id="ARBA00023163"/>
    </source>
</evidence>
<dbReference type="SUPFAM" id="SSF57959">
    <property type="entry name" value="Leucine zipper domain"/>
    <property type="match status" value="1"/>
</dbReference>
<keyword evidence="12" id="KW-1185">Reference proteome</keyword>
<comment type="caution">
    <text evidence="11">The sequence shown here is derived from an EMBL/GenBank/DDBJ whole genome shotgun (WGS) entry which is preliminary data.</text>
</comment>
<dbReference type="InParanoid" id="A0A1Q3AW32"/>